<evidence type="ECO:0000256" key="2">
    <source>
        <dbReference type="SAM" id="SignalP"/>
    </source>
</evidence>
<dbReference type="RefSeq" id="WP_277529468.1">
    <property type="nucleotide sequence ID" value="NZ_JAPDIA010000002.1"/>
</dbReference>
<feature type="signal peptide" evidence="2">
    <location>
        <begin position="1"/>
        <end position="24"/>
    </location>
</feature>
<feature type="chain" id="PRO_5040897876" description="Lipoprotein" evidence="2">
    <location>
        <begin position="25"/>
        <end position="104"/>
    </location>
</feature>
<evidence type="ECO:0000313" key="4">
    <source>
        <dbReference type="Proteomes" id="UP001153404"/>
    </source>
</evidence>
<reference evidence="3" key="1">
    <citation type="submission" date="2022-10" db="EMBL/GenBank/DDBJ databases">
        <title>Comparative genomic analysis of Cohnella hashimotonis sp. nov., isolated from the International Space Station.</title>
        <authorList>
            <person name="Simpson A."/>
            <person name="Venkateswaran K."/>
        </authorList>
    </citation>
    <scope>NUCLEOTIDE SEQUENCE</scope>
    <source>
        <strain evidence="3">DSM 28161</strain>
    </source>
</reference>
<evidence type="ECO:0000256" key="1">
    <source>
        <dbReference type="SAM" id="MobiDB-lite"/>
    </source>
</evidence>
<accession>A0A9X4KR67</accession>
<sequence length="104" mass="10665">MSPIWKGTAAALLAAALLSGCASGRSDTNGESGTASAPPDGFGAGIFGGEPGAAGRRRGQDLPLRPEVDVGRAAAEMGRTGRHDQKRTRCTYPEPISKARSRSI</sequence>
<evidence type="ECO:0000313" key="3">
    <source>
        <dbReference type="EMBL" id="MDG0808711.1"/>
    </source>
</evidence>
<feature type="compositionally biased region" description="Basic and acidic residues" evidence="1">
    <location>
        <begin position="58"/>
        <end position="70"/>
    </location>
</feature>
<dbReference type="Proteomes" id="UP001153404">
    <property type="component" value="Unassembled WGS sequence"/>
</dbReference>
<evidence type="ECO:0008006" key="5">
    <source>
        <dbReference type="Google" id="ProtNLM"/>
    </source>
</evidence>
<feature type="compositionally biased region" description="Gly residues" evidence="1">
    <location>
        <begin position="42"/>
        <end position="52"/>
    </location>
</feature>
<comment type="caution">
    <text evidence="3">The sequence shown here is derived from an EMBL/GenBank/DDBJ whole genome shotgun (WGS) entry which is preliminary data.</text>
</comment>
<dbReference type="EMBL" id="JAPDIA010000002">
    <property type="protein sequence ID" value="MDG0808711.1"/>
    <property type="molecule type" value="Genomic_DNA"/>
</dbReference>
<keyword evidence="4" id="KW-1185">Reference proteome</keyword>
<name>A0A9X4KR67_9BACL</name>
<protein>
    <recommendedName>
        <fullName evidence="5">Lipoprotein</fullName>
    </recommendedName>
</protein>
<gene>
    <name evidence="3" type="ORF">OMP40_04385</name>
</gene>
<proteinExistence type="predicted"/>
<dbReference type="PROSITE" id="PS51257">
    <property type="entry name" value="PROKAR_LIPOPROTEIN"/>
    <property type="match status" value="1"/>
</dbReference>
<feature type="region of interest" description="Disordered" evidence="1">
    <location>
        <begin position="23"/>
        <end position="104"/>
    </location>
</feature>
<feature type="compositionally biased region" description="Polar residues" evidence="1">
    <location>
        <begin position="25"/>
        <end position="35"/>
    </location>
</feature>
<organism evidence="3 4">
    <name type="scientific">Cohnella rhizosphaerae</name>
    <dbReference type="NCBI Taxonomy" id="1457232"/>
    <lineage>
        <taxon>Bacteria</taxon>
        <taxon>Bacillati</taxon>
        <taxon>Bacillota</taxon>
        <taxon>Bacilli</taxon>
        <taxon>Bacillales</taxon>
        <taxon>Paenibacillaceae</taxon>
        <taxon>Cohnella</taxon>
    </lineage>
</organism>
<keyword evidence="2" id="KW-0732">Signal</keyword>
<dbReference type="AlphaFoldDB" id="A0A9X4KR67"/>